<comment type="caution">
    <text evidence="2">The sequence shown here is derived from an EMBL/GenBank/DDBJ whole genome shotgun (WGS) entry which is preliminary data.</text>
</comment>
<feature type="transmembrane region" description="Helical" evidence="1">
    <location>
        <begin position="73"/>
        <end position="95"/>
    </location>
</feature>
<keyword evidence="1" id="KW-1133">Transmembrane helix</keyword>
<evidence type="ECO:0000313" key="3">
    <source>
        <dbReference type="Proteomes" id="UP001482186"/>
    </source>
</evidence>
<sequence>MMNQIIRAENYRIRKNKTFRIACIVIIGMVLVGFALFYAATHMISGELMEAAGGYDTDVDAFTDINLFDCAGIAVSLMQILSILYAIVITIMIGAEKRNGVYSLMLERGYQTCQIYMAKLYATTVIAGIGYLLYVAVSLIAGAIFWHGTIEREDVTGFIRVFLLMLVMYVVSSYIYMAVAMNVKNAGMAVAVNLIIVLLFSTAITGLDQILADGDVFLRKYWLLSAIEQFAYIDHTDTTVRETITGLIEAVGYGGLAVFIGNTVFTKKKR</sequence>
<reference evidence="2 3" key="1">
    <citation type="submission" date="2024-04" db="EMBL/GenBank/DDBJ databases">
        <title>Human intestinal bacterial collection.</title>
        <authorList>
            <person name="Pauvert C."/>
            <person name="Hitch T.C.A."/>
            <person name="Clavel T."/>
        </authorList>
    </citation>
    <scope>NUCLEOTIDE SEQUENCE [LARGE SCALE GENOMIC DNA]</scope>
    <source>
        <strain evidence="2 3">CLA-AA-H141</strain>
    </source>
</reference>
<feature type="transmembrane region" description="Helical" evidence="1">
    <location>
        <begin position="116"/>
        <end position="146"/>
    </location>
</feature>
<name>A0ABV1EHI4_9FIRM</name>
<gene>
    <name evidence="2" type="ORF">AAAT04_08340</name>
</gene>
<dbReference type="RefSeq" id="WP_021943522.1">
    <property type="nucleotide sequence ID" value="NZ_JBBNFM010000005.1"/>
</dbReference>
<evidence type="ECO:0000313" key="2">
    <source>
        <dbReference type="EMBL" id="MEQ2454051.1"/>
    </source>
</evidence>
<keyword evidence="1" id="KW-0472">Membrane</keyword>
<protein>
    <submittedName>
        <fullName evidence="2">ABC transporter permease</fullName>
    </submittedName>
</protein>
<dbReference type="Proteomes" id="UP001482186">
    <property type="component" value="Unassembled WGS sequence"/>
</dbReference>
<feature type="transmembrane region" description="Helical" evidence="1">
    <location>
        <begin position="186"/>
        <end position="207"/>
    </location>
</feature>
<dbReference type="EMBL" id="JBBNFM010000005">
    <property type="protein sequence ID" value="MEQ2454051.1"/>
    <property type="molecule type" value="Genomic_DNA"/>
</dbReference>
<feature type="transmembrane region" description="Helical" evidence="1">
    <location>
        <begin position="21"/>
        <end position="40"/>
    </location>
</feature>
<feature type="transmembrane region" description="Helical" evidence="1">
    <location>
        <begin position="244"/>
        <end position="265"/>
    </location>
</feature>
<keyword evidence="1" id="KW-0812">Transmembrane</keyword>
<proteinExistence type="predicted"/>
<accession>A0ABV1EHI4</accession>
<keyword evidence="3" id="KW-1185">Reference proteome</keyword>
<feature type="transmembrane region" description="Helical" evidence="1">
    <location>
        <begin position="158"/>
        <end position="179"/>
    </location>
</feature>
<evidence type="ECO:0000256" key="1">
    <source>
        <dbReference type="SAM" id="Phobius"/>
    </source>
</evidence>
<organism evidence="2 3">
    <name type="scientific">Coprococcus ammoniilyticus</name>
    <dbReference type="NCBI Taxonomy" id="2981785"/>
    <lineage>
        <taxon>Bacteria</taxon>
        <taxon>Bacillati</taxon>
        <taxon>Bacillota</taxon>
        <taxon>Clostridia</taxon>
        <taxon>Lachnospirales</taxon>
        <taxon>Lachnospiraceae</taxon>
        <taxon>Coprococcus</taxon>
    </lineage>
</organism>
<dbReference type="Pfam" id="PF12730">
    <property type="entry name" value="ABC2_membrane_4"/>
    <property type="match status" value="1"/>
</dbReference>